<accession>A0A6N7QRN8</accession>
<dbReference type="CDD" id="cd03789">
    <property type="entry name" value="GT9_LPS_heptosyltransferase"/>
    <property type="match status" value="1"/>
</dbReference>
<dbReference type="GO" id="GO:0005829">
    <property type="term" value="C:cytosol"/>
    <property type="evidence" value="ECO:0007669"/>
    <property type="project" value="TreeGrafter"/>
</dbReference>
<name>A0A6N7QRN8_9GAMM</name>
<evidence type="ECO:0000256" key="1">
    <source>
        <dbReference type="ARBA" id="ARBA00022676"/>
    </source>
</evidence>
<dbReference type="InterPro" id="IPR002201">
    <property type="entry name" value="Glyco_trans_9"/>
</dbReference>
<keyword evidence="2 3" id="KW-0808">Transferase</keyword>
<dbReference type="EMBL" id="WJPP01000003">
    <property type="protein sequence ID" value="MRH78250.1"/>
    <property type="molecule type" value="Genomic_DNA"/>
</dbReference>
<evidence type="ECO:0000313" key="4">
    <source>
        <dbReference type="Proteomes" id="UP000433788"/>
    </source>
</evidence>
<protein>
    <submittedName>
        <fullName evidence="3">Glycosyl transferase</fullName>
    </submittedName>
</protein>
<keyword evidence="1" id="KW-0328">Glycosyltransferase</keyword>
<dbReference type="AlphaFoldDB" id="A0A6N7QRN8"/>
<proteinExistence type="predicted"/>
<dbReference type="Pfam" id="PF01075">
    <property type="entry name" value="Glyco_transf_9"/>
    <property type="match status" value="1"/>
</dbReference>
<evidence type="ECO:0000313" key="3">
    <source>
        <dbReference type="EMBL" id="MRH78250.1"/>
    </source>
</evidence>
<comment type="caution">
    <text evidence="3">The sequence shown here is derived from an EMBL/GenBank/DDBJ whole genome shotgun (WGS) entry which is preliminary data.</text>
</comment>
<dbReference type="PANTHER" id="PTHR30160:SF21">
    <property type="entry name" value="LIPOPOLYSACCHARIDE CORE HEPTOSYLTRANSFERASE OPSX"/>
    <property type="match status" value="1"/>
</dbReference>
<dbReference type="InterPro" id="IPR051199">
    <property type="entry name" value="LPS_LOS_Heptosyltrfase"/>
</dbReference>
<dbReference type="GO" id="GO:0009244">
    <property type="term" value="P:lipopolysaccharide core region biosynthetic process"/>
    <property type="evidence" value="ECO:0007669"/>
    <property type="project" value="TreeGrafter"/>
</dbReference>
<dbReference type="SUPFAM" id="SSF53756">
    <property type="entry name" value="UDP-Glycosyltransferase/glycogen phosphorylase"/>
    <property type="match status" value="1"/>
</dbReference>
<reference evidence="3 4" key="1">
    <citation type="submission" date="2019-11" db="EMBL/GenBank/DDBJ databases">
        <authorList>
            <person name="Zhang X.Y."/>
        </authorList>
    </citation>
    <scope>NUCLEOTIDE SEQUENCE [LARGE SCALE GENOMIC DNA]</scope>
    <source>
        <strain evidence="3 4">C176</strain>
    </source>
</reference>
<dbReference type="Proteomes" id="UP000433788">
    <property type="component" value="Unassembled WGS sequence"/>
</dbReference>
<dbReference type="GO" id="GO:0008713">
    <property type="term" value="F:ADP-heptose-lipopolysaccharide heptosyltransferase activity"/>
    <property type="evidence" value="ECO:0007669"/>
    <property type="project" value="TreeGrafter"/>
</dbReference>
<keyword evidence="4" id="KW-1185">Reference proteome</keyword>
<dbReference type="Gene3D" id="3.40.50.2000">
    <property type="entry name" value="Glycogen Phosphorylase B"/>
    <property type="match status" value="2"/>
</dbReference>
<dbReference type="PANTHER" id="PTHR30160">
    <property type="entry name" value="TETRAACYLDISACCHARIDE 4'-KINASE-RELATED"/>
    <property type="match status" value="1"/>
</dbReference>
<evidence type="ECO:0000256" key="2">
    <source>
        <dbReference type="ARBA" id="ARBA00022679"/>
    </source>
</evidence>
<organism evidence="3 4">
    <name type="scientific">Spiribacter salilacus</name>
    <dbReference type="NCBI Taxonomy" id="2664894"/>
    <lineage>
        <taxon>Bacteria</taxon>
        <taxon>Pseudomonadati</taxon>
        <taxon>Pseudomonadota</taxon>
        <taxon>Gammaproteobacteria</taxon>
        <taxon>Chromatiales</taxon>
        <taxon>Ectothiorhodospiraceae</taxon>
        <taxon>Spiribacter</taxon>
    </lineage>
</organism>
<gene>
    <name evidence="3" type="ORF">GH984_05980</name>
</gene>
<dbReference type="RefSeq" id="WP_153719312.1">
    <property type="nucleotide sequence ID" value="NZ_WJPP01000003.1"/>
</dbReference>
<sequence length="386" mass="42529">MTHQKLPYPNSSLKRLCLLRLSAVGDCCNLLPVIRTLQQYLPNTELTWVIGKGEASLFRGLDGVELVEYDKNTRTGTFRDTFKSQKFDGLLLMQVALRAGLVSRYIHAPLRLGFDVPRSRDGHGFFINQRIAQSGPGHVIDGFFGFAEFLGIPERVFRWDIPVPETATSKLDRLLPASSQPLLVISPCSSQRSRNFRNWSAENYAAVARYAVQKCGLQVVITGTGTAEEHAYASKIQRIVSDSLHKSAMKDSMTVPVINLVGKTDLKMLYALLGRAVAVIAPDSGPIHMSVAAGTPAIGLYATSNPDRTGPVLGKKWVVNQYPEAVKRFIGRDVATVRWGRRVRHPDAMSLITTSMVTERLDDLLATPVKARLEQALNSKNGVGDD</sequence>